<feature type="non-terminal residue" evidence="1">
    <location>
        <position position="69"/>
    </location>
</feature>
<sequence length="69" mass="7747">MEISHVPCSAHTLHLSISKGLNAAKAFKKHITNLILHFNGSPKQTENLKDTQCKLNYLTVYEVLLDVKT</sequence>
<comment type="caution">
    <text evidence="1">The sequence shown here is derived from an EMBL/GenBank/DDBJ whole genome shotgun (WGS) entry which is preliminary data.</text>
</comment>
<reference evidence="1" key="1">
    <citation type="submission" date="2021-06" db="EMBL/GenBank/DDBJ databases">
        <authorList>
            <person name="Kallberg Y."/>
            <person name="Tangrot J."/>
            <person name="Rosling A."/>
        </authorList>
    </citation>
    <scope>NUCLEOTIDE SEQUENCE</scope>
    <source>
        <strain evidence="1">28 12/20/2015</strain>
    </source>
</reference>
<accession>A0ACA9NPR4</accession>
<organism evidence="1 2">
    <name type="scientific">Cetraspora pellucida</name>
    <dbReference type="NCBI Taxonomy" id="1433469"/>
    <lineage>
        <taxon>Eukaryota</taxon>
        <taxon>Fungi</taxon>
        <taxon>Fungi incertae sedis</taxon>
        <taxon>Mucoromycota</taxon>
        <taxon>Glomeromycotina</taxon>
        <taxon>Glomeromycetes</taxon>
        <taxon>Diversisporales</taxon>
        <taxon>Gigasporaceae</taxon>
        <taxon>Cetraspora</taxon>
    </lineage>
</organism>
<gene>
    <name evidence="1" type="ORF">SPELUC_LOCUS9556</name>
</gene>
<keyword evidence="2" id="KW-1185">Reference proteome</keyword>
<name>A0ACA9NPR4_9GLOM</name>
<protein>
    <submittedName>
        <fullName evidence="1">10973_t:CDS:1</fullName>
    </submittedName>
</protein>
<evidence type="ECO:0000313" key="2">
    <source>
        <dbReference type="Proteomes" id="UP000789366"/>
    </source>
</evidence>
<dbReference type="EMBL" id="CAJVPW010016255">
    <property type="protein sequence ID" value="CAG8668529.1"/>
    <property type="molecule type" value="Genomic_DNA"/>
</dbReference>
<dbReference type="Proteomes" id="UP000789366">
    <property type="component" value="Unassembled WGS sequence"/>
</dbReference>
<proteinExistence type="predicted"/>
<evidence type="ECO:0000313" key="1">
    <source>
        <dbReference type="EMBL" id="CAG8668529.1"/>
    </source>
</evidence>